<comment type="caution">
    <text evidence="4">The sequence shown here is derived from an EMBL/GenBank/DDBJ whole genome shotgun (WGS) entry which is preliminary data.</text>
</comment>
<evidence type="ECO:0000256" key="2">
    <source>
        <dbReference type="SAM" id="Phobius"/>
    </source>
</evidence>
<keyword evidence="5" id="KW-1185">Reference proteome</keyword>
<dbReference type="SMART" id="SM00666">
    <property type="entry name" value="PB1"/>
    <property type="match status" value="1"/>
</dbReference>
<name>A0AAV7EV96_ARIFI</name>
<feature type="region of interest" description="Disordered" evidence="1">
    <location>
        <begin position="227"/>
        <end position="252"/>
    </location>
</feature>
<dbReference type="Proteomes" id="UP000825729">
    <property type="component" value="Unassembled WGS sequence"/>
</dbReference>
<reference evidence="4 5" key="1">
    <citation type="submission" date="2021-07" db="EMBL/GenBank/DDBJ databases">
        <title>The Aristolochia fimbriata genome: insights into angiosperm evolution, floral development and chemical biosynthesis.</title>
        <authorList>
            <person name="Jiao Y."/>
        </authorList>
    </citation>
    <scope>NUCLEOTIDE SEQUENCE [LARGE SCALE GENOMIC DNA]</scope>
    <source>
        <strain evidence="4">IBCAS-2021</strain>
        <tissue evidence="4">Leaf</tissue>
    </source>
</reference>
<protein>
    <recommendedName>
        <fullName evidence="3">PB1 domain-containing protein</fullName>
    </recommendedName>
</protein>
<keyword evidence="2" id="KW-1133">Transmembrane helix</keyword>
<sequence length="315" mass="35782">MHMILCNAGGEFGFKYNKIHYEGGETGLLVVDEGIGYLDLLSRVKRIFSIESDGFEVKYRYPGCEIDDPLVLVSVRNDDDIHNMVSLHNSTSRSPIASIASPPTTPVQLFLFQTSDHQQNRPVLGNGSTHELPLIRKEESEITAASHSVEETVKEKCDEFKEKKRPKLSDTEWITGIAKGRMERNLPCEEKDIMDEIRDEYGYDVDYNRAWTCRNKALKELGRLGDEKKEEAKKKDDKKDDSPPSYIGMYGSNMRNGPFPPVPAPAPPPFPDLISSELRRDVLGIRAFLVEFRLIVLILQVILLLLLLHYETSKK</sequence>
<organism evidence="4 5">
    <name type="scientific">Aristolochia fimbriata</name>
    <name type="common">White veined hardy Dutchman's pipe vine</name>
    <dbReference type="NCBI Taxonomy" id="158543"/>
    <lineage>
        <taxon>Eukaryota</taxon>
        <taxon>Viridiplantae</taxon>
        <taxon>Streptophyta</taxon>
        <taxon>Embryophyta</taxon>
        <taxon>Tracheophyta</taxon>
        <taxon>Spermatophyta</taxon>
        <taxon>Magnoliopsida</taxon>
        <taxon>Magnoliidae</taxon>
        <taxon>Piperales</taxon>
        <taxon>Aristolochiaceae</taxon>
        <taxon>Aristolochia</taxon>
    </lineage>
</organism>
<keyword evidence="2" id="KW-0472">Membrane</keyword>
<proteinExistence type="predicted"/>
<dbReference type="PANTHER" id="PTHR31066">
    <property type="entry name" value="OS05G0427100 PROTEIN-RELATED"/>
    <property type="match status" value="1"/>
</dbReference>
<keyword evidence="2" id="KW-0812">Transmembrane</keyword>
<dbReference type="PANTHER" id="PTHR31066:SF85">
    <property type="entry name" value="OS02G0809100 PROTEIN"/>
    <property type="match status" value="1"/>
</dbReference>
<dbReference type="AlphaFoldDB" id="A0AAV7EV96"/>
<accession>A0AAV7EV96</accession>
<gene>
    <name evidence="4" type="ORF">H6P81_005468</name>
</gene>
<feature type="transmembrane region" description="Helical" evidence="2">
    <location>
        <begin position="283"/>
        <end position="308"/>
    </location>
</feature>
<dbReference type="InterPro" id="IPR053198">
    <property type="entry name" value="Gynoecium_Dev_Regulator"/>
</dbReference>
<feature type="compositionally biased region" description="Basic and acidic residues" evidence="1">
    <location>
        <begin position="227"/>
        <end position="242"/>
    </location>
</feature>
<evidence type="ECO:0000313" key="4">
    <source>
        <dbReference type="EMBL" id="KAG9452564.1"/>
    </source>
</evidence>
<dbReference type="InterPro" id="IPR000270">
    <property type="entry name" value="PB1_dom"/>
</dbReference>
<evidence type="ECO:0000313" key="5">
    <source>
        <dbReference type="Proteomes" id="UP000825729"/>
    </source>
</evidence>
<dbReference type="EMBL" id="JAINDJ010000003">
    <property type="protein sequence ID" value="KAG9452564.1"/>
    <property type="molecule type" value="Genomic_DNA"/>
</dbReference>
<evidence type="ECO:0000256" key="1">
    <source>
        <dbReference type="SAM" id="MobiDB-lite"/>
    </source>
</evidence>
<evidence type="ECO:0000259" key="3">
    <source>
        <dbReference type="SMART" id="SM00666"/>
    </source>
</evidence>
<dbReference type="SUPFAM" id="SSF54277">
    <property type="entry name" value="CAD &amp; PB1 domains"/>
    <property type="match status" value="1"/>
</dbReference>
<dbReference type="Pfam" id="PF00564">
    <property type="entry name" value="PB1"/>
    <property type="match status" value="1"/>
</dbReference>
<feature type="domain" description="PB1" evidence="3">
    <location>
        <begin position="14"/>
        <end position="114"/>
    </location>
</feature>